<dbReference type="SUPFAM" id="SSF47473">
    <property type="entry name" value="EF-hand"/>
    <property type="match status" value="1"/>
</dbReference>
<evidence type="ECO:0000256" key="1">
    <source>
        <dbReference type="ARBA" id="ARBA00004141"/>
    </source>
</evidence>
<dbReference type="PROSITE" id="PS50222">
    <property type="entry name" value="EF_HAND_2"/>
    <property type="match status" value="1"/>
</dbReference>
<evidence type="ECO:0000256" key="4">
    <source>
        <dbReference type="ARBA" id="ARBA00022837"/>
    </source>
</evidence>
<sequence>MSGSAAKPKLQQSRGRVVWAGGSRSEAEGGGVGPPRGAAGKQGGSRGGGTPPLGQLYHLSISPVTLSLSLRQDSFDAKRNTEAANRNGEHDTDSVVEDAAPTGGFDEATTMRARRTQFVADTDAGVTMPLRQAPSLQGQQGEFISDSRTQQEPSARSSYAGEPPEGAAAAAAMTRKPGLLTRALSRLPSLAKDCPDPPAPPTQEEQFAKQADELLPGADPLQEKKSRSYYQELSFYAWFFPTLVSAALLLAGILLRVFNAGGGTIQGFGLWRWFFFFSGLFPAYVIGDNLVGVVLNICSRVFSRHHMAMWLILSLKRPLAHVVQAVLLLVLFLVVFNTTTTLGSTAYSAYHYITKGLACLILFTCVDVVKTLAAKFLSSHFNQNAHNKKLTLALKKESYLQMLATQRPKEVSTGEPKDKVEGGQEPQQQGFAHMMRRSTVGQAYRQQAGAANSAAQPANVHISGAWSLPAPDRKARVPQPLDIEAGGGVLKDSGPTLVKSFSASAVRTPSLLGQTRADVELTEPKLSAISEGNTPTGGLRTPRSSGQQHHAALEKPATDKEREKEKATEKEKEKEKAREEREREKREQEAAALRARKLAYFAKKARKGGLYVKYVDSLGHHSPSLEASGKDGGGQIDNEAKAKQLAFYIFWNVKGPKLRDHILVSDFHAFMTKEEAEDAFSLLDTDHNGELTRDELYKQVLAAFQERTNLREQLKDSKSVVGTLRWLLGLILHIIFIFFYLLIFNVDVTRTWVLFSSIFLGFSFIFGNTIKTTFESIIYIFIVHPFDVGDFIIVDSDRVRVDQIALTSIIVQRGDGMRLWVPVSKLSSNSLQNLTRSGNKSDSLKWLVDAATPARILEELAVQLEKHYNANTSEFAKAPKATFTGVADPMKVQLSVSFDLTHNGVDGGRTGPIDSAARQALKLQVSDWSQEN</sequence>
<name>A0AAW1NZU8_9CHLO</name>
<keyword evidence="5 8" id="KW-1133">Transmembrane helix</keyword>
<dbReference type="Gene3D" id="1.10.238.10">
    <property type="entry name" value="EF-hand"/>
    <property type="match status" value="1"/>
</dbReference>
<feature type="transmembrane region" description="Helical" evidence="8">
    <location>
        <begin position="349"/>
        <end position="369"/>
    </location>
</feature>
<feature type="transmembrane region" description="Helical" evidence="8">
    <location>
        <begin position="270"/>
        <end position="298"/>
    </location>
</feature>
<feature type="compositionally biased region" description="Basic and acidic residues" evidence="7">
    <location>
        <begin position="551"/>
        <end position="585"/>
    </location>
</feature>
<proteinExistence type="inferred from homology"/>
<dbReference type="GO" id="GO:0008381">
    <property type="term" value="F:mechanosensitive monoatomic ion channel activity"/>
    <property type="evidence" value="ECO:0007669"/>
    <property type="project" value="TreeGrafter"/>
</dbReference>
<dbReference type="InterPro" id="IPR010920">
    <property type="entry name" value="LSM_dom_sf"/>
</dbReference>
<feature type="compositionally biased region" description="Polar residues" evidence="7">
    <location>
        <begin position="134"/>
        <end position="157"/>
    </location>
</feature>
<feature type="transmembrane region" description="Helical" evidence="8">
    <location>
        <begin position="319"/>
        <end position="337"/>
    </location>
</feature>
<dbReference type="InterPro" id="IPR018247">
    <property type="entry name" value="EF_Hand_1_Ca_BS"/>
</dbReference>
<dbReference type="InterPro" id="IPR011992">
    <property type="entry name" value="EF-hand-dom_pair"/>
</dbReference>
<keyword evidence="3 8" id="KW-0812">Transmembrane</keyword>
<dbReference type="GO" id="GO:0005509">
    <property type="term" value="F:calcium ion binding"/>
    <property type="evidence" value="ECO:0007669"/>
    <property type="project" value="InterPro"/>
</dbReference>
<dbReference type="Proteomes" id="UP001465755">
    <property type="component" value="Unassembled WGS sequence"/>
</dbReference>
<dbReference type="InterPro" id="IPR002048">
    <property type="entry name" value="EF_hand_dom"/>
</dbReference>
<dbReference type="AlphaFoldDB" id="A0AAW1NZU8"/>
<reference evidence="10 11" key="1">
    <citation type="journal article" date="2024" name="Nat. Commun.">
        <title>Phylogenomics reveals the evolutionary origins of lichenization in chlorophyte algae.</title>
        <authorList>
            <person name="Puginier C."/>
            <person name="Libourel C."/>
            <person name="Otte J."/>
            <person name="Skaloud P."/>
            <person name="Haon M."/>
            <person name="Grisel S."/>
            <person name="Petersen M."/>
            <person name="Berrin J.G."/>
            <person name="Delaux P.M."/>
            <person name="Dal Grande F."/>
            <person name="Keller J."/>
        </authorList>
    </citation>
    <scope>NUCLEOTIDE SEQUENCE [LARGE SCALE GENOMIC DNA]</scope>
    <source>
        <strain evidence="10 11">SAG 2036</strain>
    </source>
</reference>
<dbReference type="SUPFAM" id="SSF50182">
    <property type="entry name" value="Sm-like ribonucleoproteins"/>
    <property type="match status" value="1"/>
</dbReference>
<feature type="region of interest" description="Disordered" evidence="7">
    <location>
        <begin position="1"/>
        <end position="56"/>
    </location>
</feature>
<dbReference type="PANTHER" id="PTHR31618">
    <property type="entry name" value="MECHANOSENSITIVE ION CHANNEL PROTEIN 5"/>
    <property type="match status" value="1"/>
</dbReference>
<evidence type="ECO:0000256" key="2">
    <source>
        <dbReference type="ARBA" id="ARBA00008017"/>
    </source>
</evidence>
<feature type="transmembrane region" description="Helical" evidence="8">
    <location>
        <begin position="235"/>
        <end position="258"/>
    </location>
</feature>
<dbReference type="InterPro" id="IPR006685">
    <property type="entry name" value="MscS_channel_2nd"/>
</dbReference>
<protein>
    <recommendedName>
        <fullName evidence="9">EF-hand domain-containing protein</fullName>
    </recommendedName>
</protein>
<comment type="caution">
    <text evidence="10">The sequence shown here is derived from an EMBL/GenBank/DDBJ whole genome shotgun (WGS) entry which is preliminary data.</text>
</comment>
<dbReference type="InterPro" id="IPR023408">
    <property type="entry name" value="MscS_beta-dom_sf"/>
</dbReference>
<feature type="region of interest" description="Disordered" evidence="7">
    <location>
        <begin position="405"/>
        <end position="430"/>
    </location>
</feature>
<evidence type="ECO:0000256" key="7">
    <source>
        <dbReference type="SAM" id="MobiDB-lite"/>
    </source>
</evidence>
<feature type="region of interest" description="Disordered" evidence="7">
    <location>
        <begin position="516"/>
        <end position="585"/>
    </location>
</feature>
<feature type="compositionally biased region" description="Basic and acidic residues" evidence="7">
    <location>
        <begin position="77"/>
        <end position="93"/>
    </location>
</feature>
<accession>A0AAW1NZU8</accession>
<evidence type="ECO:0000313" key="11">
    <source>
        <dbReference type="Proteomes" id="UP001465755"/>
    </source>
</evidence>
<organism evidence="10 11">
    <name type="scientific">Symbiochloris irregularis</name>
    <dbReference type="NCBI Taxonomy" id="706552"/>
    <lineage>
        <taxon>Eukaryota</taxon>
        <taxon>Viridiplantae</taxon>
        <taxon>Chlorophyta</taxon>
        <taxon>core chlorophytes</taxon>
        <taxon>Trebouxiophyceae</taxon>
        <taxon>Trebouxiales</taxon>
        <taxon>Trebouxiaceae</taxon>
        <taxon>Symbiochloris</taxon>
    </lineage>
</organism>
<feature type="compositionally biased region" description="Basic and acidic residues" evidence="7">
    <location>
        <begin position="407"/>
        <end position="422"/>
    </location>
</feature>
<dbReference type="PANTHER" id="PTHR31618:SF1">
    <property type="entry name" value="EF-HAND DOMAIN-CONTAINING PROTEIN"/>
    <property type="match status" value="1"/>
</dbReference>
<dbReference type="Gene3D" id="2.30.30.60">
    <property type="match status" value="1"/>
</dbReference>
<evidence type="ECO:0000256" key="8">
    <source>
        <dbReference type="SAM" id="Phobius"/>
    </source>
</evidence>
<dbReference type="GO" id="GO:0005886">
    <property type="term" value="C:plasma membrane"/>
    <property type="evidence" value="ECO:0007669"/>
    <property type="project" value="TreeGrafter"/>
</dbReference>
<dbReference type="Pfam" id="PF00924">
    <property type="entry name" value="MS_channel_2nd"/>
    <property type="match status" value="1"/>
</dbReference>
<evidence type="ECO:0000256" key="6">
    <source>
        <dbReference type="ARBA" id="ARBA00023136"/>
    </source>
</evidence>
<comment type="similarity">
    <text evidence="2">Belongs to the MscS (TC 1.A.23) family.</text>
</comment>
<feature type="compositionally biased region" description="Polar residues" evidence="7">
    <location>
        <begin position="530"/>
        <end position="548"/>
    </location>
</feature>
<dbReference type="GO" id="GO:0006820">
    <property type="term" value="P:monoatomic anion transport"/>
    <property type="evidence" value="ECO:0007669"/>
    <property type="project" value="TreeGrafter"/>
</dbReference>
<dbReference type="InterPro" id="IPR016688">
    <property type="entry name" value="MscS-like_plants/fungi"/>
</dbReference>
<dbReference type="EMBL" id="JALJOQ010000070">
    <property type="protein sequence ID" value="KAK9802607.1"/>
    <property type="molecule type" value="Genomic_DNA"/>
</dbReference>
<feature type="transmembrane region" description="Helical" evidence="8">
    <location>
        <begin position="752"/>
        <end position="770"/>
    </location>
</feature>
<evidence type="ECO:0000256" key="5">
    <source>
        <dbReference type="ARBA" id="ARBA00022989"/>
    </source>
</evidence>
<keyword evidence="4" id="KW-0106">Calcium</keyword>
<feature type="compositionally biased region" description="Low complexity" evidence="7">
    <location>
        <begin position="160"/>
        <end position="172"/>
    </location>
</feature>
<feature type="compositionally biased region" description="Gly residues" evidence="7">
    <location>
        <begin position="28"/>
        <end position="51"/>
    </location>
</feature>
<feature type="region of interest" description="Disordered" evidence="7">
    <location>
        <begin position="77"/>
        <end position="111"/>
    </location>
</feature>
<feature type="region of interest" description="Disordered" evidence="7">
    <location>
        <begin position="133"/>
        <end position="173"/>
    </location>
</feature>
<dbReference type="PROSITE" id="PS00018">
    <property type="entry name" value="EF_HAND_1"/>
    <property type="match status" value="1"/>
</dbReference>
<feature type="transmembrane region" description="Helical" evidence="8">
    <location>
        <begin position="724"/>
        <end position="746"/>
    </location>
</feature>
<evidence type="ECO:0000259" key="9">
    <source>
        <dbReference type="PROSITE" id="PS50222"/>
    </source>
</evidence>
<keyword evidence="11" id="KW-1185">Reference proteome</keyword>
<evidence type="ECO:0000256" key="3">
    <source>
        <dbReference type="ARBA" id="ARBA00022692"/>
    </source>
</evidence>
<evidence type="ECO:0000313" key="10">
    <source>
        <dbReference type="EMBL" id="KAK9802607.1"/>
    </source>
</evidence>
<keyword evidence="6 8" id="KW-0472">Membrane</keyword>
<feature type="domain" description="EF-hand" evidence="9">
    <location>
        <begin position="671"/>
        <end position="706"/>
    </location>
</feature>
<comment type="subcellular location">
    <subcellularLocation>
        <location evidence="1">Membrane</location>
        <topology evidence="1">Multi-pass membrane protein</topology>
    </subcellularLocation>
</comment>
<gene>
    <name evidence="10" type="ORF">WJX73_001744</name>
</gene>